<evidence type="ECO:0000313" key="4">
    <source>
        <dbReference type="EMBL" id="CDF58748.1"/>
    </source>
</evidence>
<dbReference type="InterPro" id="IPR036397">
    <property type="entry name" value="RNaseH_sf"/>
</dbReference>
<dbReference type="Gene3D" id="3.40.50.2300">
    <property type="match status" value="1"/>
</dbReference>
<dbReference type="GO" id="GO:0003676">
    <property type="term" value="F:nucleic acid binding"/>
    <property type="evidence" value="ECO:0007669"/>
    <property type="project" value="InterPro"/>
</dbReference>
<dbReference type="HOGENOM" id="CLU_368781_0_0_9"/>
<dbReference type="RefSeq" id="WP_018663454.1">
    <property type="nucleotide sequence ID" value="NZ_HF952018.1"/>
</dbReference>
<gene>
    <name evidence="4" type="ORF">TCEL_00967</name>
</gene>
<comment type="caution">
    <text evidence="4">The sequence shown here is derived from an EMBL/GenBank/DDBJ whole genome shotgun (WGS) entry which is preliminary data.</text>
</comment>
<dbReference type="eggNOG" id="COG1431">
    <property type="taxonomic scope" value="Bacteria"/>
</dbReference>
<comment type="similarity">
    <text evidence="1">Belongs to the argonaute family. Long pAgo subfamily.</text>
</comment>
<organism evidence="4 5">
    <name type="scientific">Thermobrachium celere DSM 8682</name>
    <dbReference type="NCBI Taxonomy" id="941824"/>
    <lineage>
        <taxon>Bacteria</taxon>
        <taxon>Bacillati</taxon>
        <taxon>Bacillota</taxon>
        <taxon>Clostridia</taxon>
        <taxon>Eubacteriales</taxon>
        <taxon>Clostridiaceae</taxon>
        <taxon>Thermobrachium</taxon>
    </lineage>
</organism>
<dbReference type="EMBL" id="CAVN010000100">
    <property type="protein sequence ID" value="CDF58748.1"/>
    <property type="molecule type" value="Genomic_DNA"/>
</dbReference>
<dbReference type="InterPro" id="IPR012337">
    <property type="entry name" value="RNaseH-like_sf"/>
</dbReference>
<feature type="domain" description="Piwi" evidence="3">
    <location>
        <begin position="463"/>
        <end position="745"/>
    </location>
</feature>
<evidence type="ECO:0000259" key="3">
    <source>
        <dbReference type="PROSITE" id="PS50822"/>
    </source>
</evidence>
<dbReference type="Gene3D" id="3.30.420.10">
    <property type="entry name" value="Ribonuclease H-like superfamily/Ribonuclease H"/>
    <property type="match status" value="1"/>
</dbReference>
<dbReference type="Proteomes" id="UP000014923">
    <property type="component" value="Unassembled WGS sequence"/>
</dbReference>
<evidence type="ECO:0000256" key="2">
    <source>
        <dbReference type="ARBA" id="ARBA00035032"/>
    </source>
</evidence>
<accession>R7RTW6</accession>
<name>R7RTW6_9CLOT</name>
<dbReference type="AlphaFoldDB" id="R7RTW6"/>
<dbReference type="InterPro" id="IPR003165">
    <property type="entry name" value="Piwi"/>
</dbReference>
<proteinExistence type="inferred from homology"/>
<sequence>MDFCLEIFKSNIPLKEQEFYEYTLSAVGSVDNFYQLSGKAEYALSSQNKFKFVSRKGDTYLYSLEQLQNIPQIEGVKIEFTGCKKLDVNNYKEVYSNLIAYHINKILKQKKTFDEKSKKKIEKYKIKLKKSIYNPVMLQNEGEKYTSIINDDGIRVYRVFDIMPYIDENRYAYLRCDIRHVFESEKTIYDMMKENKKIIGLKVDYIWTNNTNSTGIIEEIIDKTISDKLSELKGQSLIDYFINTNQSYRVNKFTEEDKKANVIKVKGCNKKPLYFIPHSLKQVIDRESLKKIDSKFSRDIEKYIKMNMNYRMKVLADFLDDIGCIKELGNLKFDFNLCRTSELGFKEGKIEKPYVLVANKEKIKNKRDVFNKGYFKKPNNKIRVAVMCPKGYLEETKMAFEKISSFNTKGYIKNKGKLYKKIEIEGLLDLEETNIFYEYNIGDITEYKRTALNLIKNNEKVDLVLCVIPNEHDENNPYSEFKTVWAKYKIPSQMICVDSIKVINDCSNMNNYNGLYYINEISLGMLVKSGGVPWILEEITGDVDCFIGLDVGNPQKGIRYPSSSVLFDKNGTFINYFKPEIPQTGEIIVDKILQEIFDNIILSFETKFNQPPKHIVIHRDGFAREDINWYKQYFQSKNIKFDIVEVKKQGAVKFATKKGNVFINPEAGCYVTNGQYAYLVTNDIKLGSPRPLKIEKVYGDIPLDDIVKQIYYLSELHVGSFKKTRLPVTTEYADRISKNIMYIPSGCLSDKLFFL</sequence>
<evidence type="ECO:0000256" key="1">
    <source>
        <dbReference type="ARBA" id="ARBA00035012"/>
    </source>
</evidence>
<protein>
    <recommendedName>
        <fullName evidence="2">Protein argonaute</fullName>
    </recommendedName>
</protein>
<dbReference type="SMART" id="SM00950">
    <property type="entry name" value="Piwi"/>
    <property type="match status" value="1"/>
</dbReference>
<keyword evidence="5" id="KW-1185">Reference proteome</keyword>
<reference evidence="4" key="1">
    <citation type="submission" date="2013-03" db="EMBL/GenBank/DDBJ databases">
        <title>Draft genome sequence of the hydrogen-ethanol-producing anaerobic alkalithermophilic Caloramator celere.</title>
        <authorList>
            <person name="Ciranna A."/>
            <person name="Larjo A."/>
            <person name="Kivisto A."/>
            <person name="Santala V."/>
            <person name="Roos C."/>
            <person name="Karp M."/>
        </authorList>
    </citation>
    <scope>NUCLEOTIDE SEQUENCE [LARGE SCALE GENOMIC DNA]</scope>
    <source>
        <strain evidence="4">DSM 8682</strain>
    </source>
</reference>
<evidence type="ECO:0000313" key="5">
    <source>
        <dbReference type="Proteomes" id="UP000014923"/>
    </source>
</evidence>
<dbReference type="PROSITE" id="PS50822">
    <property type="entry name" value="PIWI"/>
    <property type="match status" value="1"/>
</dbReference>
<dbReference type="SUPFAM" id="SSF53098">
    <property type="entry name" value="Ribonuclease H-like"/>
    <property type="match status" value="1"/>
</dbReference>
<dbReference type="Pfam" id="PF02171">
    <property type="entry name" value="Piwi"/>
    <property type="match status" value="1"/>
</dbReference>